<accession>A0ABD5YEF0</accession>
<dbReference type="CDD" id="cd08964">
    <property type="entry name" value="L-asparaginase_II"/>
    <property type="match status" value="1"/>
</dbReference>
<dbReference type="Proteomes" id="UP001596390">
    <property type="component" value="Unassembled WGS sequence"/>
</dbReference>
<dbReference type="SFLD" id="SFLDS00057">
    <property type="entry name" value="Glutaminase/Asparaginase"/>
    <property type="match status" value="1"/>
</dbReference>
<dbReference type="GO" id="GO:0004067">
    <property type="term" value="F:asparaginase activity"/>
    <property type="evidence" value="ECO:0007669"/>
    <property type="project" value="UniProtKB-UniRule"/>
</dbReference>
<feature type="active site" evidence="3">
    <location>
        <position position="110"/>
    </location>
</feature>
<dbReference type="PROSITE" id="PS51732">
    <property type="entry name" value="ASN_GLN_ASE_3"/>
    <property type="match status" value="1"/>
</dbReference>
<keyword evidence="2" id="KW-0378">Hydrolase</keyword>
<evidence type="ECO:0000259" key="5">
    <source>
        <dbReference type="Pfam" id="PF00710"/>
    </source>
</evidence>
<evidence type="ECO:0000256" key="2">
    <source>
        <dbReference type="ARBA" id="ARBA00022801"/>
    </source>
</evidence>
<organism evidence="7 8">
    <name type="scientific">Halorubrum yunnanense</name>
    <dbReference type="NCBI Taxonomy" id="1526162"/>
    <lineage>
        <taxon>Archaea</taxon>
        <taxon>Methanobacteriati</taxon>
        <taxon>Methanobacteriota</taxon>
        <taxon>Stenosarchaea group</taxon>
        <taxon>Halobacteria</taxon>
        <taxon>Halobacteriales</taxon>
        <taxon>Haloferacaceae</taxon>
        <taxon>Halorubrum</taxon>
    </lineage>
</organism>
<dbReference type="InterPro" id="IPR027475">
    <property type="entry name" value="Asparaginase/glutaminase_AS2"/>
</dbReference>
<evidence type="ECO:0000256" key="1">
    <source>
        <dbReference type="ARBA" id="ARBA00010518"/>
    </source>
</evidence>
<dbReference type="PANTHER" id="PTHR11707:SF28">
    <property type="entry name" value="60 KDA LYSOPHOSPHOLIPASE"/>
    <property type="match status" value="1"/>
</dbReference>
<evidence type="ECO:0000256" key="4">
    <source>
        <dbReference type="SAM" id="MobiDB-lite"/>
    </source>
</evidence>
<comment type="similarity">
    <text evidence="1">Belongs to the asparaginase 1 family.</text>
</comment>
<evidence type="ECO:0000259" key="6">
    <source>
        <dbReference type="Pfam" id="PF17763"/>
    </source>
</evidence>
<dbReference type="Gene3D" id="3.40.50.40">
    <property type="match status" value="1"/>
</dbReference>
<dbReference type="InterPro" id="IPR036152">
    <property type="entry name" value="Asp/glu_Ase-like_sf"/>
</dbReference>
<protein>
    <submittedName>
        <fullName evidence="7">Asparaginase</fullName>
    </submittedName>
</protein>
<keyword evidence="8" id="KW-1185">Reference proteome</keyword>
<proteinExistence type="inferred from homology"/>
<dbReference type="AlphaFoldDB" id="A0ABD5YEF0"/>
<dbReference type="InterPro" id="IPR027473">
    <property type="entry name" value="L-asparaginase_C"/>
</dbReference>
<dbReference type="InterPro" id="IPR006034">
    <property type="entry name" value="Asparaginase/glutaminase-like"/>
</dbReference>
<dbReference type="InterPro" id="IPR040919">
    <property type="entry name" value="Asparaginase_C"/>
</dbReference>
<dbReference type="RefSeq" id="WP_267664469.1">
    <property type="nucleotide sequence ID" value="NZ_JAODIX010000039.1"/>
</dbReference>
<feature type="domain" description="Asparaginase/glutaminase C-terminal" evidence="6">
    <location>
        <begin position="235"/>
        <end position="342"/>
    </location>
</feature>
<comment type="caution">
    <text evidence="7">The sequence shown here is derived from an EMBL/GenBank/DDBJ whole genome shotgun (WGS) entry which is preliminary data.</text>
</comment>
<dbReference type="InterPro" id="IPR037152">
    <property type="entry name" value="L-asparaginase_N_sf"/>
</dbReference>
<feature type="compositionally biased region" description="Basic and acidic residues" evidence="4">
    <location>
        <begin position="8"/>
        <end position="19"/>
    </location>
</feature>
<dbReference type="SMART" id="SM00870">
    <property type="entry name" value="Asparaginase"/>
    <property type="match status" value="1"/>
</dbReference>
<dbReference type="SUPFAM" id="SSF53774">
    <property type="entry name" value="Glutaminase/Asparaginase"/>
    <property type="match status" value="1"/>
</dbReference>
<dbReference type="PRINTS" id="PR00139">
    <property type="entry name" value="ASNGLNASE"/>
</dbReference>
<sequence length="360" mass="35927">MTHTDPTAVREARDERRAAADGGGRPRVSVVACGGTIASEPDDGGAAPAKTGDDLVAAVPGVERHATVSAREVCSQPGFDVRWRDVLATAAAAREAVADGADGVVVTHGTDTLADTAFALDLLTDLDAPVVVTGAQRRLDEPSSDAPANLTLAVRAAADDRFAPGVQVAFDDELHAARDVLKGHSNALSTMTSPGAGPVATVTRAGSRLRRSPERGVPIDPLADAIESGDDVPEVPVVHSGTGVGADALERAVDAGVGGVVIEGTGLGNVTAAIGDAVDDALPETPVVVAGRPPAGPTEPVYGTPGGAVTLAEHGVTFAGPLPASKARIALALGLAAGLDSEGKAGGTNLTDLFRTSESV</sequence>
<dbReference type="EMBL" id="JBHSZZ010000039">
    <property type="protein sequence ID" value="MFC7187267.1"/>
    <property type="molecule type" value="Genomic_DNA"/>
</dbReference>
<dbReference type="PIRSF" id="PIRSF001220">
    <property type="entry name" value="L-ASNase_gatD"/>
    <property type="match status" value="1"/>
</dbReference>
<reference evidence="7 8" key="1">
    <citation type="journal article" date="2019" name="Int. J. Syst. Evol. Microbiol.">
        <title>The Global Catalogue of Microorganisms (GCM) 10K type strain sequencing project: providing services to taxonomists for standard genome sequencing and annotation.</title>
        <authorList>
            <consortium name="The Broad Institute Genomics Platform"/>
            <consortium name="The Broad Institute Genome Sequencing Center for Infectious Disease"/>
            <person name="Wu L."/>
            <person name="Ma J."/>
        </authorList>
    </citation>
    <scope>NUCLEOTIDE SEQUENCE [LARGE SCALE GENOMIC DNA]</scope>
    <source>
        <strain evidence="7 8">Q85</strain>
    </source>
</reference>
<evidence type="ECO:0000313" key="7">
    <source>
        <dbReference type="EMBL" id="MFC7187267.1"/>
    </source>
</evidence>
<dbReference type="Gene3D" id="3.40.50.1170">
    <property type="entry name" value="L-asparaginase, N-terminal domain"/>
    <property type="match status" value="1"/>
</dbReference>
<name>A0ABD5YEF0_9EURY</name>
<gene>
    <name evidence="7" type="ORF">ACFQMK_10275</name>
</gene>
<dbReference type="Pfam" id="PF17763">
    <property type="entry name" value="Asparaginase_C"/>
    <property type="match status" value="1"/>
</dbReference>
<feature type="domain" description="L-asparaginase N-terminal" evidence="5">
    <location>
        <begin position="27"/>
        <end position="213"/>
    </location>
</feature>
<feature type="region of interest" description="Disordered" evidence="4">
    <location>
        <begin position="1"/>
        <end position="27"/>
    </location>
</feature>
<evidence type="ECO:0000256" key="3">
    <source>
        <dbReference type="PROSITE-ProRule" id="PRU10100"/>
    </source>
</evidence>
<dbReference type="InterPro" id="IPR004550">
    <property type="entry name" value="AsnASE_II"/>
</dbReference>
<evidence type="ECO:0000313" key="8">
    <source>
        <dbReference type="Proteomes" id="UP001596390"/>
    </source>
</evidence>
<dbReference type="PIRSF" id="PIRSF500176">
    <property type="entry name" value="L_ASNase"/>
    <property type="match status" value="1"/>
</dbReference>
<dbReference type="InterPro" id="IPR027474">
    <property type="entry name" value="L-asparaginase_N"/>
</dbReference>
<dbReference type="PROSITE" id="PS00917">
    <property type="entry name" value="ASN_GLN_ASE_2"/>
    <property type="match status" value="1"/>
</dbReference>
<dbReference type="Pfam" id="PF00710">
    <property type="entry name" value="Asparaginase"/>
    <property type="match status" value="1"/>
</dbReference>
<dbReference type="PANTHER" id="PTHR11707">
    <property type="entry name" value="L-ASPARAGINASE"/>
    <property type="match status" value="1"/>
</dbReference>